<dbReference type="EMBL" id="JAEKJZ010000006">
    <property type="protein sequence ID" value="MBN9673064.1"/>
    <property type="molecule type" value="Genomic_DNA"/>
</dbReference>
<name>A0A939J6R8_9HYPH</name>
<dbReference type="RefSeq" id="WP_207142923.1">
    <property type="nucleotide sequence ID" value="NZ_JAEKJZ010000006.1"/>
</dbReference>
<evidence type="ECO:0000256" key="1">
    <source>
        <dbReference type="SAM" id="SignalP"/>
    </source>
</evidence>
<sequence length="186" mass="20474">MTRRTKFQRRVRTGLASLWMVFCTPGHALSLNDSSDTYAYLSDEDLRKAYADALASSGETTTAKFYAFNVKGCSPAATPDPKSGDPRTSVYIHAVQDRGQPRGLEYPTYVFTTGPNARHPKLVLKIHAGKRLYLSDTIVCEPENCLLSAQQGFSDACLTDPFGTPAPGLPGLRKDFWSELAHWLGL</sequence>
<protein>
    <recommendedName>
        <fullName evidence="4">Lipoprotein</fullName>
    </recommendedName>
</protein>
<feature type="chain" id="PRO_5036701808" description="Lipoprotein" evidence="1">
    <location>
        <begin position="29"/>
        <end position="186"/>
    </location>
</feature>
<gene>
    <name evidence="2" type="ORF">JF539_22095</name>
</gene>
<keyword evidence="1" id="KW-0732">Signal</keyword>
<dbReference type="Proteomes" id="UP000664096">
    <property type="component" value="Unassembled WGS sequence"/>
</dbReference>
<evidence type="ECO:0000313" key="2">
    <source>
        <dbReference type="EMBL" id="MBN9673064.1"/>
    </source>
</evidence>
<accession>A0A939J6R8</accession>
<evidence type="ECO:0000313" key="3">
    <source>
        <dbReference type="Proteomes" id="UP000664096"/>
    </source>
</evidence>
<reference evidence="2" key="1">
    <citation type="submission" date="2020-12" db="EMBL/GenBank/DDBJ databases">
        <title>Oil enriched cultivation method for isolating marine PHA-producing bacteria.</title>
        <authorList>
            <person name="Zheng W."/>
            <person name="Yu S."/>
            <person name="Huang Y."/>
        </authorList>
    </citation>
    <scope>NUCLEOTIDE SEQUENCE</scope>
    <source>
        <strain evidence="2">SY-2-12</strain>
    </source>
</reference>
<proteinExistence type="predicted"/>
<organism evidence="2 3">
    <name type="scientific">Roseibium aggregatum</name>
    <dbReference type="NCBI Taxonomy" id="187304"/>
    <lineage>
        <taxon>Bacteria</taxon>
        <taxon>Pseudomonadati</taxon>
        <taxon>Pseudomonadota</taxon>
        <taxon>Alphaproteobacteria</taxon>
        <taxon>Hyphomicrobiales</taxon>
        <taxon>Stappiaceae</taxon>
        <taxon>Roseibium</taxon>
    </lineage>
</organism>
<dbReference type="AlphaFoldDB" id="A0A939J6R8"/>
<comment type="caution">
    <text evidence="2">The sequence shown here is derived from an EMBL/GenBank/DDBJ whole genome shotgun (WGS) entry which is preliminary data.</text>
</comment>
<feature type="signal peptide" evidence="1">
    <location>
        <begin position="1"/>
        <end position="28"/>
    </location>
</feature>
<evidence type="ECO:0008006" key="4">
    <source>
        <dbReference type="Google" id="ProtNLM"/>
    </source>
</evidence>